<gene>
    <name evidence="10" type="ORF">DVH24_022925</name>
</gene>
<comment type="subcellular location">
    <subcellularLocation>
        <location evidence="1">Nucleus</location>
    </subcellularLocation>
</comment>
<feature type="compositionally biased region" description="Polar residues" evidence="8">
    <location>
        <begin position="129"/>
        <end position="141"/>
    </location>
</feature>
<keyword evidence="4" id="KW-0238">DNA-binding</keyword>
<keyword evidence="3 7" id="KW-0175">Coiled coil</keyword>
<accession>A0A498KNU1</accession>
<dbReference type="PANTHER" id="PTHR31307">
    <property type="entry name" value="TRIHELIX TRANSCRIPTION FACTOR ASIL2"/>
    <property type="match status" value="1"/>
</dbReference>
<protein>
    <recommendedName>
        <fullName evidence="9">Myb/SANT-like DNA-binding domain-containing protein</fullName>
    </recommendedName>
</protein>
<evidence type="ECO:0000256" key="6">
    <source>
        <dbReference type="ARBA" id="ARBA00023242"/>
    </source>
</evidence>
<name>A0A498KNU1_MALDO</name>
<evidence type="ECO:0000256" key="8">
    <source>
        <dbReference type="SAM" id="MobiDB-lite"/>
    </source>
</evidence>
<dbReference type="FunFam" id="1.10.10.60:FF:000104">
    <property type="entry name" value="trihelix transcription factor ASIL2"/>
    <property type="match status" value="1"/>
</dbReference>
<proteinExistence type="predicted"/>
<dbReference type="Proteomes" id="UP000290289">
    <property type="component" value="Chromosome 1"/>
</dbReference>
<dbReference type="InterPro" id="IPR044822">
    <property type="entry name" value="Myb_DNA-bind_4"/>
</dbReference>
<keyword evidence="2" id="KW-0805">Transcription regulation</keyword>
<dbReference type="InterPro" id="IPR044823">
    <property type="entry name" value="ASIL1/2-like"/>
</dbReference>
<dbReference type="AlphaFoldDB" id="A0A498KNU1"/>
<keyword evidence="6" id="KW-0539">Nucleus</keyword>
<evidence type="ECO:0000256" key="2">
    <source>
        <dbReference type="ARBA" id="ARBA00023015"/>
    </source>
</evidence>
<evidence type="ECO:0000256" key="1">
    <source>
        <dbReference type="ARBA" id="ARBA00004123"/>
    </source>
</evidence>
<feature type="domain" description="Myb/SANT-like DNA-binding" evidence="9">
    <location>
        <begin position="15"/>
        <end position="102"/>
    </location>
</feature>
<evidence type="ECO:0000256" key="3">
    <source>
        <dbReference type="ARBA" id="ARBA00023054"/>
    </source>
</evidence>
<feature type="region of interest" description="Disordered" evidence="8">
    <location>
        <begin position="124"/>
        <end position="147"/>
    </location>
</feature>
<sequence>MDRPTRTHAPAGRDDCWSEDATLALTTAWGDRYLHLNRGILRQKDWKEVADAVNSHQNGGAKPFKTDVQCKNRIDTLKKKYKLEKSKPGPSTWPFYRRLHSIICSTPSNTAGATKPNPPILALTAKSPDPNTNPLGGSTDSSIRRDDGGDEAAVFSGGAACRELARAISKFGEMYERIENSKRKQMMELEKQRMEFEKELALQRLNMFMDVQVELGKKMKRPKYSHSSGAAIVQNFNFNLNLFMGFI</sequence>
<dbReference type="PANTHER" id="PTHR31307:SF40">
    <property type="entry name" value="TRIHELIX TRANSCRIPTION FACTOR ENAP1-RELATED"/>
    <property type="match status" value="1"/>
</dbReference>
<evidence type="ECO:0000256" key="5">
    <source>
        <dbReference type="ARBA" id="ARBA00023163"/>
    </source>
</evidence>
<evidence type="ECO:0000256" key="7">
    <source>
        <dbReference type="SAM" id="Coils"/>
    </source>
</evidence>
<keyword evidence="5" id="KW-0804">Transcription</keyword>
<dbReference type="Gene3D" id="1.10.10.60">
    <property type="entry name" value="Homeodomain-like"/>
    <property type="match status" value="1"/>
</dbReference>
<reference evidence="10 11" key="1">
    <citation type="submission" date="2018-10" db="EMBL/GenBank/DDBJ databases">
        <title>A high-quality apple genome assembly.</title>
        <authorList>
            <person name="Hu J."/>
        </authorList>
    </citation>
    <scope>NUCLEOTIDE SEQUENCE [LARGE SCALE GENOMIC DNA]</scope>
    <source>
        <strain evidence="11">cv. HFTH1</strain>
        <tissue evidence="10">Young leaf</tissue>
    </source>
</reference>
<feature type="coiled-coil region" evidence="7">
    <location>
        <begin position="175"/>
        <end position="206"/>
    </location>
</feature>
<comment type="caution">
    <text evidence="10">The sequence shown here is derived from an EMBL/GenBank/DDBJ whole genome shotgun (WGS) entry which is preliminary data.</text>
</comment>
<dbReference type="GO" id="GO:0005634">
    <property type="term" value="C:nucleus"/>
    <property type="evidence" value="ECO:0007669"/>
    <property type="project" value="UniProtKB-SubCell"/>
</dbReference>
<keyword evidence="11" id="KW-1185">Reference proteome</keyword>
<dbReference type="Pfam" id="PF13837">
    <property type="entry name" value="Myb_DNA-bind_4"/>
    <property type="match status" value="1"/>
</dbReference>
<evidence type="ECO:0000313" key="10">
    <source>
        <dbReference type="EMBL" id="RXI08781.1"/>
    </source>
</evidence>
<evidence type="ECO:0000259" key="9">
    <source>
        <dbReference type="Pfam" id="PF13837"/>
    </source>
</evidence>
<dbReference type="EMBL" id="RDQH01000327">
    <property type="protein sequence ID" value="RXI08781.1"/>
    <property type="molecule type" value="Genomic_DNA"/>
</dbReference>
<evidence type="ECO:0000256" key="4">
    <source>
        <dbReference type="ARBA" id="ARBA00023125"/>
    </source>
</evidence>
<evidence type="ECO:0000313" key="11">
    <source>
        <dbReference type="Proteomes" id="UP000290289"/>
    </source>
</evidence>
<dbReference type="GO" id="GO:0000976">
    <property type="term" value="F:transcription cis-regulatory region binding"/>
    <property type="evidence" value="ECO:0007669"/>
    <property type="project" value="TreeGrafter"/>
</dbReference>
<organism evidence="10 11">
    <name type="scientific">Malus domestica</name>
    <name type="common">Apple</name>
    <name type="synonym">Pyrus malus</name>
    <dbReference type="NCBI Taxonomy" id="3750"/>
    <lineage>
        <taxon>Eukaryota</taxon>
        <taxon>Viridiplantae</taxon>
        <taxon>Streptophyta</taxon>
        <taxon>Embryophyta</taxon>
        <taxon>Tracheophyta</taxon>
        <taxon>Spermatophyta</taxon>
        <taxon>Magnoliopsida</taxon>
        <taxon>eudicotyledons</taxon>
        <taxon>Gunneridae</taxon>
        <taxon>Pentapetalae</taxon>
        <taxon>rosids</taxon>
        <taxon>fabids</taxon>
        <taxon>Rosales</taxon>
        <taxon>Rosaceae</taxon>
        <taxon>Amygdaloideae</taxon>
        <taxon>Maleae</taxon>
        <taxon>Malus</taxon>
    </lineage>
</organism>